<dbReference type="EMBL" id="FO203522">
    <property type="protein sequence ID" value="CCO22294.1"/>
    <property type="molecule type" value="Genomic_DNA"/>
</dbReference>
<keyword evidence="2" id="KW-1185">Reference proteome</keyword>
<sequence length="330" mass="37237">MNNVNENKTVYAGRLIDQTGVGLRMLLGEQLPGPDCLYACLTGRPFQYRVAENPDGWFTPYLPFVNAIQHAIDALGIREHTYLKKIDNLTIIKDEYSNILEKFLMYGPVLIGPFKGKVFENEFIHAFRDEPTHCLLCVSSVNSEYLLLHPDGQLLVMSIEQILNLHKHSDTASSLVLAVNTLNIKSAPQIAPSLALLSGAEIVSDTTDTFGPAAFLKVLIEKNVNKEINIISEIKFKLGISEISISIHMINELVMLFEQSRNSNDPVKYKIRSLVSALTDLQEKSVALLSLPTDKLCNHDNWLSEFSKSWERYERTLINLLPHNRENMII</sequence>
<name>L0R6F8_9BACT</name>
<evidence type="ECO:0000313" key="2">
    <source>
        <dbReference type="Proteomes" id="UP000010808"/>
    </source>
</evidence>
<dbReference type="AlphaFoldDB" id="L0R6F8"/>
<dbReference type="PATRIC" id="fig|1121451.3.peg.284"/>
<dbReference type="STRING" id="1121451.DESAM_20003"/>
<organism evidence="1 2">
    <name type="scientific">Maridesulfovibrio hydrothermalis AM13 = DSM 14728</name>
    <dbReference type="NCBI Taxonomy" id="1121451"/>
    <lineage>
        <taxon>Bacteria</taxon>
        <taxon>Pseudomonadati</taxon>
        <taxon>Thermodesulfobacteriota</taxon>
        <taxon>Desulfovibrionia</taxon>
        <taxon>Desulfovibrionales</taxon>
        <taxon>Desulfovibrionaceae</taxon>
        <taxon>Maridesulfovibrio</taxon>
    </lineage>
</organism>
<evidence type="ECO:0000313" key="1">
    <source>
        <dbReference type="EMBL" id="CCO22294.1"/>
    </source>
</evidence>
<accession>L0R6F8</accession>
<dbReference type="KEGG" id="dhy:DESAM_20003"/>
<gene>
    <name evidence="1" type="ORF">DESAM_20003</name>
</gene>
<protein>
    <submittedName>
        <fullName evidence="1">Uncharacterized protein</fullName>
    </submittedName>
</protein>
<proteinExistence type="predicted"/>
<dbReference type="Proteomes" id="UP000010808">
    <property type="component" value="Chromosome"/>
</dbReference>
<reference evidence="1 2" key="1">
    <citation type="submission" date="2012-10" db="EMBL/GenBank/DDBJ databases">
        <authorList>
            <person name="Genoscope - CEA"/>
        </authorList>
    </citation>
    <scope>NUCLEOTIDE SEQUENCE [LARGE SCALE GENOMIC DNA]</scope>
    <source>
        <strain evidence="2">AM13 / DSM 14728</strain>
    </source>
</reference>
<dbReference type="HOGENOM" id="CLU_841262_0_0_7"/>